<feature type="compositionally biased region" description="Basic and acidic residues" evidence="1">
    <location>
        <begin position="329"/>
        <end position="355"/>
    </location>
</feature>
<feature type="compositionally biased region" description="Acidic residues" evidence="1">
    <location>
        <begin position="1183"/>
        <end position="1197"/>
    </location>
</feature>
<feature type="compositionally biased region" description="Polar residues" evidence="1">
    <location>
        <begin position="661"/>
        <end position="681"/>
    </location>
</feature>
<name>A0A2P9D1W0_PLARE</name>
<feature type="compositionally biased region" description="Basic and acidic residues" evidence="1">
    <location>
        <begin position="999"/>
        <end position="1023"/>
    </location>
</feature>
<feature type="region of interest" description="Disordered" evidence="1">
    <location>
        <begin position="615"/>
        <end position="736"/>
    </location>
</feature>
<feature type="region of interest" description="Disordered" evidence="1">
    <location>
        <begin position="807"/>
        <end position="846"/>
    </location>
</feature>
<feature type="compositionally biased region" description="Low complexity" evidence="1">
    <location>
        <begin position="319"/>
        <end position="328"/>
    </location>
</feature>
<feature type="region of interest" description="Disordered" evidence="1">
    <location>
        <begin position="300"/>
        <end position="504"/>
    </location>
</feature>
<feature type="region of interest" description="Disordered" evidence="1">
    <location>
        <begin position="1174"/>
        <end position="1197"/>
    </location>
</feature>
<dbReference type="EMBL" id="LT969564">
    <property type="protein sequence ID" value="SOV75038.1"/>
    <property type="molecule type" value="Genomic_DNA"/>
</dbReference>
<feature type="compositionally biased region" description="Basic and acidic residues" evidence="1">
    <location>
        <begin position="225"/>
        <end position="251"/>
    </location>
</feature>
<feature type="region of interest" description="Disordered" evidence="1">
    <location>
        <begin position="990"/>
        <end position="1072"/>
    </location>
</feature>
<feature type="region of interest" description="Disordered" evidence="1">
    <location>
        <begin position="1718"/>
        <end position="1750"/>
    </location>
</feature>
<reference evidence="2 3" key="1">
    <citation type="submission" date="2016-09" db="EMBL/GenBank/DDBJ databases">
        <authorList>
            <consortium name="Pathogen Informatics"/>
        </authorList>
    </citation>
    <scope>NUCLEOTIDE SEQUENCE [LARGE SCALE GENOMIC DNA]</scope>
</reference>
<evidence type="ECO:0000313" key="3">
    <source>
        <dbReference type="Proteomes" id="UP000240500"/>
    </source>
</evidence>
<dbReference type="VEuPathDB" id="PlasmoDB:PRCDC_0111800"/>
<feature type="compositionally biased region" description="Polar residues" evidence="1">
    <location>
        <begin position="712"/>
        <end position="734"/>
    </location>
</feature>
<protein>
    <submittedName>
        <fullName evidence="2">Surface-associated interspersed protein 1.2 putative</fullName>
    </submittedName>
</protein>
<evidence type="ECO:0000256" key="1">
    <source>
        <dbReference type="SAM" id="MobiDB-lite"/>
    </source>
</evidence>
<feature type="compositionally biased region" description="Basic and acidic residues" evidence="1">
    <location>
        <begin position="408"/>
        <end position="420"/>
    </location>
</feature>
<feature type="region of interest" description="Disordered" evidence="1">
    <location>
        <begin position="213"/>
        <end position="276"/>
    </location>
</feature>
<feature type="compositionally biased region" description="Polar residues" evidence="1">
    <location>
        <begin position="829"/>
        <end position="846"/>
    </location>
</feature>
<accession>A0A2P9D1W0</accession>
<feature type="compositionally biased region" description="Basic residues" evidence="1">
    <location>
        <begin position="421"/>
        <end position="436"/>
    </location>
</feature>
<dbReference type="Proteomes" id="UP000240500">
    <property type="component" value="Chromosome 1"/>
</dbReference>
<proteinExistence type="predicted"/>
<evidence type="ECO:0000313" key="2">
    <source>
        <dbReference type="EMBL" id="SOV75038.1"/>
    </source>
</evidence>
<feature type="compositionally biased region" description="Basic and acidic residues" evidence="1">
    <location>
        <begin position="480"/>
        <end position="493"/>
    </location>
</feature>
<feature type="compositionally biased region" description="Basic residues" evidence="1">
    <location>
        <begin position="1054"/>
        <end position="1069"/>
    </location>
</feature>
<feature type="compositionally biased region" description="Basic and acidic residues" evidence="1">
    <location>
        <begin position="362"/>
        <end position="385"/>
    </location>
</feature>
<sequence>MHFVVEYQEWIQDPKDETISSDIFKENFETIVESDLEALEKIKDDDYKKECRLLNNLIDNIRELFYTSNKIKIPHGLRKHFWDNQIEGNLKNMISKTTKNKCERKGFTNSQKDRDLRLKLHNYCDEKDKRLKSLSGKENTENNCYEFMVWVNKSKDSITKDYEKNISGVRRRAGFFKISDTCDLKKFDDLFALPECSSKIFRKDEVLKTPQEILEKNTGGDQNTVDEKKDLKDKREKDKEKEKYKEKEKKPSSLPEEILGVGRKDTESFFLSKPPDIEEAVREYITTDCAGDDCIVLDCTDGGCTHNEGRNEEPENESEPNSIASSSTNKDDSLQSEKRRKEENRKEDSTQKECYSEECVEENIKKNEPEQPSKTERSPPYKSQDDSNGPGKGHPKFQTNNSKGRQRGTHERTPSLEEGKRGRKGKGNQKRRKKHNGRGDNDGNRKKNASNGRNGRTRSDDETDKKRKKNPSVLKSPPHSKGDDGSTSDDKGQIQETDINDPDEYEIDIDSYEDVHGTIELIENDDGKNSIFGITFPNFLDYSDFDLSDFNLSDFSLSNIPFPTIRLPFFPRSPRIYKGLYDGIRRIGPSPTHININTYKDVDTARDIINKIKDKAGSDNNYSSDERNGRKGNALEYEKRKKTTRGGRNGDRTNHAPYETPRSNPRIRQNAFSNRNTSQRGTPGESEGGSGREKDDTNGKYYKGKQKEDSEGSYSENTLKQSNENGCETNNFNQGDVHKKTCNELQVDDNCEQKEKEVFKGRKDSSQEDQDRDLGNTISVLVSSQDAGRVSSFSSRVSEEYKSNLLKSVNNSPGSYIPNEEDFRRSNKSSESNNFTLAGNTEQSKYNDLGEDHEQAVVADGSDPSIIIVPYLTKEEVAVTHDGITCGGVIYGMGNPPCIDDIKSNHIMSHEEYFSNDVSISGNEIEPVEKINATGHNQSLGSNSELMVSGVLSMHSTETLNPSVQSIQVAAQHQTSQGQVMIEGQISVQADSTSQQAEGESHTREGHTREGHTREGHTREGYTREGLTTEASPSEDHSRGGYSSGGHSSEGHRNAGHRRAGHRLAGRSRRSAEEIFQNKLSITTPRGLNYGANITNKRHQSSSSFFDFSSLTKNISVSLAIFGVIFLFIFSNRHSSLGMFNKKKKKRRRKSVLIKEDTMNAVMFERYEDIDEEENEKRKIYEEEHEDDENDDKIDDGDCDYNELNKSGVILLYEKEEDDVYKIEDQLVCVDSEKIEKDKSKYINVEHISDEHTYDYNNMYDDKSKNVEHTSDEYAYDYYNMCGDEHIKSVYVERIIKEKKEKWKWKTIIEIQMAVIEEIHDEKWEMNKEDFLFICIKEFVNDKDRKCLYNTDDDLNSTEVMIKGQSFLWNRWMERQTYILDKWKEEESFVYLKNDWKREEDEYMKKIYKELLLSLRGDTYNMSQRQKIIWKRWIAKHTYRIREKTIDEWFDKLFEEINKNGIINDDVIDILLNDYKENVEYIYDMSEKRKKLKLILWIQIYMCVLDEAEKDKCIEKKEAHVDMFIENIKDKEYIIDVVEDIKKDIHTLPINTFSCKWKKAKWFEELKNDWKEEDNKRLNGDLLKNNKDIYKELMEKSTTYIENNILEKLWEDINFKWIDEDNENDWLKVTENNSKDENNIIYINKKRNKNIYINKNIKKEENKMKCYEEKHMFGNMSFQGHKEDYHEHNFLEVHKGDDTYNIFNNDFVVEDISTKNEDINRKQKDESRKQKDESGKKKDESRKKKDESRKNDEIHIVLNQHNNEWIQVIKLHLHLIDECKKEEWEKYKYDFLEICMQEYIKNENKDSNSRNLLEDEIFSMNKNIMWDTFIEEHRYILEKWKREEWFHNLKNEWNVEALNYLNSSENKNDEKRISMIEKEKNIFRKWINKHTEELDDCNNEDEKNIFLEEDMKKKKKLILTAWIQIHMMILERLKEDECLSNKRLFIDVCIELIKKGHLCKNNVIIIEMLNKLKNDMYNSFLYLLPQENHDKKKEEWYKKLKKYWMDKASTYFNFLRQKDNDEIIHYIIKESMINVYDNMFIKNYDDQKFQWIDEDNEKDWLKCANVKKEEIFSHNICEYKHLKDIKKDVPNETSFLLSNNKTIVEKPQDDDIDILKSELPMRNKIMIENKMSTLRDIYKTKEILTFYSEEM</sequence>
<dbReference type="OrthoDB" id="378573at2759"/>
<dbReference type="VEuPathDB" id="PlasmoDB:PRG01_0113900"/>
<organism evidence="2 3">
    <name type="scientific">Plasmodium reichenowi</name>
    <dbReference type="NCBI Taxonomy" id="5854"/>
    <lineage>
        <taxon>Eukaryota</taxon>
        <taxon>Sar</taxon>
        <taxon>Alveolata</taxon>
        <taxon>Apicomplexa</taxon>
        <taxon>Aconoidasida</taxon>
        <taxon>Haemosporida</taxon>
        <taxon>Plasmodiidae</taxon>
        <taxon>Plasmodium</taxon>
        <taxon>Plasmodium (Laverania)</taxon>
    </lineage>
</organism>
<gene>
    <name evidence="2" type="ORF">PRG01_0113900</name>
</gene>